<feature type="binding site" evidence="2">
    <location>
        <position position="179"/>
    </location>
    <ligand>
        <name>dihydroxyacetone phosphate</name>
        <dbReference type="ChEBI" id="CHEBI:57642"/>
    </ligand>
</feature>
<reference evidence="5 10" key="2">
    <citation type="submission" date="2015-10" db="EMBL/GenBank/DDBJ databases">
        <title>A novel member of the family Ruminococcaceae isolated from human faeces.</title>
        <authorList>
            <person name="Shkoporov A.N."/>
            <person name="Chaplin A.V."/>
            <person name="Motuzova O.V."/>
            <person name="Kafarskaia L.I."/>
            <person name="Efimov B.A."/>
        </authorList>
    </citation>
    <scope>NUCLEOTIDE SEQUENCE [LARGE SCALE GENOMIC DNA]</scope>
    <source>
        <strain evidence="5 10">668</strain>
    </source>
</reference>
<dbReference type="GeneID" id="42856332"/>
<dbReference type="EMBL" id="JXXK01000007">
    <property type="protein sequence ID" value="KJF40356.1"/>
    <property type="molecule type" value="Genomic_DNA"/>
</dbReference>
<dbReference type="PATRIC" id="fig|1550024.3.peg.1544"/>
<dbReference type="Proteomes" id="UP000472755">
    <property type="component" value="Unassembled WGS sequence"/>
</dbReference>
<evidence type="ECO:0000313" key="9">
    <source>
        <dbReference type="Proteomes" id="UP000032483"/>
    </source>
</evidence>
<sequence>MLVDLKTILADTREKHYAVGLFNCVTLEMTKGILAAAEELHSPVIIGPAESLLPGASLAEYADMMLGMARRAGVPVALHFDHGFTPELVEEAIRLGFSSVMYDCSMLPFEENVRRTREMTAKAHAAGCSLEAEIGHVGSNGSAEEAVAKTIYTQPQDALRFAAESGCDALAVAIGTAHGVYAEKPVLNLDCLASIAGACSTPLVLHGGSGLSDDDFRACVAGGISKINIFTHNNLTAARAAHTHFTESVGAFELMPFITEAVKHETMHHMRVFGSDGKA</sequence>
<dbReference type="GO" id="GO:0016832">
    <property type="term" value="F:aldehyde-lyase activity"/>
    <property type="evidence" value="ECO:0007669"/>
    <property type="project" value="InterPro"/>
</dbReference>
<reference evidence="4" key="1">
    <citation type="submission" date="2015-02" db="EMBL/GenBank/DDBJ databases">
        <title>A novel member of the family Ruminococcaceae isolated from human feces.</title>
        <authorList>
            <person name="Shkoporov A.N."/>
            <person name="Chaplin A.V."/>
            <person name="Motuzova O.V."/>
            <person name="Kafarskaia L.I."/>
            <person name="Khokhlova E.V."/>
            <person name="Efimov B.A."/>
        </authorList>
    </citation>
    <scope>NUCLEOTIDE SEQUENCE [LARGE SCALE GENOMIC DNA]</scope>
    <source>
        <strain evidence="4">585-1</strain>
    </source>
</reference>
<feature type="binding site" evidence="2">
    <location>
        <begin position="207"/>
        <end position="209"/>
    </location>
    <ligand>
        <name>dihydroxyacetone phosphate</name>
        <dbReference type="ChEBI" id="CHEBI:57642"/>
    </ligand>
</feature>
<dbReference type="EMBL" id="WMZU01000003">
    <property type="protein sequence ID" value="MTS26442.1"/>
    <property type="molecule type" value="Genomic_DNA"/>
</dbReference>
<dbReference type="PANTHER" id="PTHR30304">
    <property type="entry name" value="D-TAGATOSE-1,6-BISPHOSPHATE ALDOLASE"/>
    <property type="match status" value="1"/>
</dbReference>
<evidence type="ECO:0000256" key="1">
    <source>
        <dbReference type="PIRSR" id="PIRSR001359-1"/>
    </source>
</evidence>
<evidence type="ECO:0000313" key="5">
    <source>
        <dbReference type="EMBL" id="KUE77285.1"/>
    </source>
</evidence>
<evidence type="ECO:0000313" key="7">
    <source>
        <dbReference type="EMBL" id="MTS26442.1"/>
    </source>
</evidence>
<evidence type="ECO:0000313" key="6">
    <source>
        <dbReference type="EMBL" id="MST90416.1"/>
    </source>
</evidence>
<dbReference type="AlphaFoldDB" id="A0A0D8J1D7"/>
<comment type="cofactor">
    <cofactor evidence="3">
        <name>Zn(2+)</name>
        <dbReference type="ChEBI" id="CHEBI:29105"/>
    </cofactor>
    <text evidence="3">Binds 2 Zn(2+) ions per subunit. One is catalytic and the other provides a structural contribution.</text>
</comment>
<evidence type="ECO:0000313" key="11">
    <source>
        <dbReference type="Proteomes" id="UP000431913"/>
    </source>
</evidence>
<proteinExistence type="predicted"/>
<dbReference type="EMBL" id="WMZR01000001">
    <property type="protein sequence ID" value="MTS50078.1"/>
    <property type="molecule type" value="Genomic_DNA"/>
</dbReference>
<feature type="binding site" evidence="3">
    <location>
        <position position="133"/>
    </location>
    <ligand>
        <name>Zn(2+)</name>
        <dbReference type="ChEBI" id="CHEBI:29105"/>
        <label>2</label>
    </ligand>
</feature>
<gene>
    <name evidence="5" type="ORF">ASJ35_03115</name>
    <name evidence="6" type="ORF">FYJ76_00465</name>
    <name evidence="8" type="ORF">GMD52_00790</name>
    <name evidence="7" type="ORF">GMD59_03965</name>
    <name evidence="4" type="ORF">TQ39_06865</name>
</gene>
<feature type="binding site" evidence="3">
    <location>
        <position position="82"/>
    </location>
    <ligand>
        <name>Zn(2+)</name>
        <dbReference type="ChEBI" id="CHEBI:29105"/>
        <label>1</label>
        <note>catalytic</note>
    </ligand>
</feature>
<dbReference type="Gene3D" id="3.20.20.70">
    <property type="entry name" value="Aldolase class I"/>
    <property type="match status" value="1"/>
</dbReference>
<keyword evidence="3" id="KW-0479">Metal-binding</keyword>
<dbReference type="EMBL" id="VUNJ01000001">
    <property type="protein sequence ID" value="MST90416.1"/>
    <property type="molecule type" value="Genomic_DNA"/>
</dbReference>
<dbReference type="RefSeq" id="WP_009324810.1">
    <property type="nucleotide sequence ID" value="NZ_CATXDA010000037.1"/>
</dbReference>
<dbReference type="EMBL" id="LMUA01000003">
    <property type="protein sequence ID" value="KUE77285.1"/>
    <property type="molecule type" value="Genomic_DNA"/>
</dbReference>
<dbReference type="Proteomes" id="UP000449193">
    <property type="component" value="Unassembled WGS sequence"/>
</dbReference>
<feature type="binding site" evidence="3">
    <location>
        <position position="206"/>
    </location>
    <ligand>
        <name>Zn(2+)</name>
        <dbReference type="ChEBI" id="CHEBI:29105"/>
        <label>1</label>
        <note>catalytic</note>
    </ligand>
</feature>
<dbReference type="InterPro" id="IPR050246">
    <property type="entry name" value="Class_II_FBP_aldolase"/>
</dbReference>
<dbReference type="PIRSF" id="PIRSF001359">
    <property type="entry name" value="F_bP_aldolase_II"/>
    <property type="match status" value="1"/>
</dbReference>
<keyword evidence="9" id="KW-1185">Reference proteome</keyword>
<evidence type="ECO:0000256" key="2">
    <source>
        <dbReference type="PIRSR" id="PIRSR001359-2"/>
    </source>
</evidence>
<evidence type="ECO:0000313" key="13">
    <source>
        <dbReference type="Proteomes" id="UP000472755"/>
    </source>
</evidence>
<dbReference type="InterPro" id="IPR013785">
    <property type="entry name" value="Aldolase_TIM"/>
</dbReference>
<dbReference type="PANTHER" id="PTHR30304:SF0">
    <property type="entry name" value="D-TAGATOSE-1,6-BISPHOSPHATE ALDOLASE SUBUNIT GATY-RELATED"/>
    <property type="match status" value="1"/>
</dbReference>
<dbReference type="Proteomes" id="UP000053433">
    <property type="component" value="Unassembled WGS sequence"/>
</dbReference>
<dbReference type="Proteomes" id="UP000032483">
    <property type="component" value="Unassembled WGS sequence"/>
</dbReference>
<evidence type="ECO:0000313" key="12">
    <source>
        <dbReference type="Proteomes" id="UP000449193"/>
    </source>
</evidence>
<reference evidence="6 11" key="4">
    <citation type="submission" date="2019-08" db="EMBL/GenBank/DDBJ databases">
        <title>In-depth cultivation of the pig gut microbiome towards novel bacterial diversity and tailored functional studies.</title>
        <authorList>
            <person name="Wylensek D."/>
            <person name="Hitch T.C.A."/>
            <person name="Clavel T."/>
        </authorList>
    </citation>
    <scope>NUCLEOTIDE SEQUENCE [LARGE SCALE GENOMIC DNA]</scope>
    <source>
        <strain evidence="6 11">WCA3-601-WT-6J</strain>
    </source>
</reference>
<feature type="active site" description="Proton donor" evidence="1">
    <location>
        <position position="81"/>
    </location>
</feature>
<accession>A0A0D8J1D7</accession>
<organism evidence="4 9">
    <name type="scientific">Ruthenibacterium lactatiformans</name>
    <dbReference type="NCBI Taxonomy" id="1550024"/>
    <lineage>
        <taxon>Bacteria</taxon>
        <taxon>Bacillati</taxon>
        <taxon>Bacillota</taxon>
        <taxon>Clostridia</taxon>
        <taxon>Eubacteriales</taxon>
        <taxon>Oscillospiraceae</taxon>
        <taxon>Ruthenibacterium</taxon>
    </lineage>
</organism>
<dbReference type="GO" id="GO:0005975">
    <property type="term" value="P:carbohydrate metabolic process"/>
    <property type="evidence" value="ECO:0007669"/>
    <property type="project" value="InterPro"/>
</dbReference>
<evidence type="ECO:0000313" key="10">
    <source>
        <dbReference type="Proteomes" id="UP000053433"/>
    </source>
</evidence>
<name>A0A0D8J1D7_9FIRM</name>
<dbReference type="CDD" id="cd00947">
    <property type="entry name" value="TBP_aldolase_IIB"/>
    <property type="match status" value="1"/>
</dbReference>
<evidence type="ECO:0000313" key="4">
    <source>
        <dbReference type="EMBL" id="KJF40356.1"/>
    </source>
</evidence>
<feature type="binding site" evidence="2">
    <location>
        <begin position="228"/>
        <end position="231"/>
    </location>
    <ligand>
        <name>dihydroxyacetone phosphate</name>
        <dbReference type="ChEBI" id="CHEBI:57642"/>
    </ligand>
</feature>
<evidence type="ECO:0000313" key="8">
    <source>
        <dbReference type="EMBL" id="MTS50078.1"/>
    </source>
</evidence>
<feature type="binding site" evidence="3">
    <location>
        <position position="178"/>
    </location>
    <ligand>
        <name>Zn(2+)</name>
        <dbReference type="ChEBI" id="CHEBI:29105"/>
        <label>1</label>
        <note>catalytic</note>
    </ligand>
</feature>
<evidence type="ECO:0000256" key="3">
    <source>
        <dbReference type="PIRSR" id="PIRSR001359-3"/>
    </source>
</evidence>
<dbReference type="NCBIfam" id="TIGR00167">
    <property type="entry name" value="cbbA"/>
    <property type="match status" value="1"/>
</dbReference>
<feature type="binding site" evidence="3">
    <location>
        <position position="103"/>
    </location>
    <ligand>
        <name>Zn(2+)</name>
        <dbReference type="ChEBI" id="CHEBI:29105"/>
        <label>2</label>
    </ligand>
</feature>
<keyword evidence="3" id="KW-0862">Zinc</keyword>
<reference evidence="12 13" key="3">
    <citation type="journal article" date="2019" name="Nat. Med.">
        <title>A library of human gut bacterial isolates paired with longitudinal multiomics data enables mechanistic microbiome research.</title>
        <authorList>
            <person name="Poyet M."/>
            <person name="Groussin M."/>
            <person name="Gibbons S.M."/>
            <person name="Avila-Pacheco J."/>
            <person name="Jiang X."/>
            <person name="Kearney S.M."/>
            <person name="Perrotta A.R."/>
            <person name="Berdy B."/>
            <person name="Zhao S."/>
            <person name="Lieberman T.D."/>
            <person name="Swanson P.K."/>
            <person name="Smith M."/>
            <person name="Roesemann S."/>
            <person name="Alexander J.E."/>
            <person name="Rich S.A."/>
            <person name="Livny J."/>
            <person name="Vlamakis H."/>
            <person name="Clish C."/>
            <person name="Bullock K."/>
            <person name="Deik A."/>
            <person name="Scott J."/>
            <person name="Pierce K.A."/>
            <person name="Xavier R.J."/>
            <person name="Alm E.J."/>
        </authorList>
    </citation>
    <scope>NUCLEOTIDE SEQUENCE [LARGE SCALE GENOMIC DNA]</scope>
    <source>
        <strain evidence="7 13">BIOML-A4</strain>
        <strain evidence="8 12">BIOML-A7</strain>
    </source>
</reference>
<protein>
    <submittedName>
        <fullName evidence="4 6">Fructose-bisphosphate aldolase</fullName>
    </submittedName>
    <submittedName>
        <fullName evidence="7">Ketose-bisphosphate aldolase</fullName>
    </submittedName>
</protein>
<dbReference type="GO" id="GO:0008270">
    <property type="term" value="F:zinc ion binding"/>
    <property type="evidence" value="ECO:0007669"/>
    <property type="project" value="InterPro"/>
</dbReference>
<dbReference type="SUPFAM" id="SSF51569">
    <property type="entry name" value="Aldolase"/>
    <property type="match status" value="1"/>
</dbReference>
<dbReference type="Proteomes" id="UP000431913">
    <property type="component" value="Unassembled WGS sequence"/>
</dbReference>
<accession>A0A0W7TU67</accession>
<dbReference type="InterPro" id="IPR000771">
    <property type="entry name" value="FBA_II"/>
</dbReference>
<comment type="caution">
    <text evidence="4">The sequence shown here is derived from an EMBL/GenBank/DDBJ whole genome shotgun (WGS) entry which is preliminary data.</text>
</comment>
<dbReference type="Pfam" id="PF01116">
    <property type="entry name" value="F_bP_aldolase"/>
    <property type="match status" value="1"/>
</dbReference>